<dbReference type="InterPro" id="IPR001563">
    <property type="entry name" value="Peptidase_S10"/>
</dbReference>
<dbReference type="OrthoDB" id="10350634at2759"/>
<comment type="similarity">
    <text evidence="1">Belongs to the peptidase S10 family.</text>
</comment>
<comment type="caution">
    <text evidence="2">The sequence shown here is derived from an EMBL/GenBank/DDBJ whole genome shotgun (WGS) entry which is preliminary data.</text>
</comment>
<dbReference type="Pfam" id="PF00450">
    <property type="entry name" value="Peptidase_S10"/>
    <property type="match status" value="1"/>
</dbReference>
<keyword evidence="3" id="KW-1185">Reference proteome</keyword>
<accession>A0A368FR11</accession>
<dbReference type="InterPro" id="IPR029058">
    <property type="entry name" value="AB_hydrolase_fold"/>
</dbReference>
<dbReference type="GO" id="GO:0006508">
    <property type="term" value="P:proteolysis"/>
    <property type="evidence" value="ECO:0007669"/>
    <property type="project" value="InterPro"/>
</dbReference>
<dbReference type="AlphaFoldDB" id="A0A368FR11"/>
<reference evidence="2 3" key="1">
    <citation type="submission" date="2014-10" db="EMBL/GenBank/DDBJ databases">
        <title>Draft genome of the hookworm Ancylostoma caninum.</title>
        <authorList>
            <person name="Mitreva M."/>
        </authorList>
    </citation>
    <scope>NUCLEOTIDE SEQUENCE [LARGE SCALE GENOMIC DNA]</scope>
    <source>
        <strain evidence="2 3">Baltimore</strain>
    </source>
</reference>
<sequence length="164" mass="18512">MAVGNGELSAIQQLNSIIHMAYFHGIYGKQEWDSLQKCCPKTGSATWFEYCDFSQYITFDSAGNAQPKISSGECGTLIAQMGQTEIWNSLNDVYNIYQDCYQQSSKVFGTRIKSHQRQGIVDYFVDQGRQVSTYSTDNQGGFQCYASDAAAQYLNQDMFGHNFY</sequence>
<evidence type="ECO:0000313" key="3">
    <source>
        <dbReference type="Proteomes" id="UP000252519"/>
    </source>
</evidence>
<name>A0A368FR11_ANCCA</name>
<dbReference type="Gene3D" id="3.40.50.1820">
    <property type="entry name" value="alpha/beta hydrolase"/>
    <property type="match status" value="1"/>
</dbReference>
<gene>
    <name evidence="2" type="ORF">ANCCAN_19550</name>
</gene>
<dbReference type="GO" id="GO:0004185">
    <property type="term" value="F:serine-type carboxypeptidase activity"/>
    <property type="evidence" value="ECO:0007669"/>
    <property type="project" value="InterPro"/>
</dbReference>
<evidence type="ECO:0000256" key="1">
    <source>
        <dbReference type="ARBA" id="ARBA00009431"/>
    </source>
</evidence>
<dbReference type="EMBL" id="JOJR01000762">
    <property type="protein sequence ID" value="RCN34596.1"/>
    <property type="molecule type" value="Genomic_DNA"/>
</dbReference>
<protein>
    <submittedName>
        <fullName evidence="2">Uncharacterized protein</fullName>
    </submittedName>
</protein>
<dbReference type="SUPFAM" id="SSF53474">
    <property type="entry name" value="alpha/beta-Hydrolases"/>
    <property type="match status" value="1"/>
</dbReference>
<dbReference type="STRING" id="29170.A0A368FR11"/>
<evidence type="ECO:0000313" key="2">
    <source>
        <dbReference type="EMBL" id="RCN34596.1"/>
    </source>
</evidence>
<organism evidence="2 3">
    <name type="scientific">Ancylostoma caninum</name>
    <name type="common">Dog hookworm</name>
    <dbReference type="NCBI Taxonomy" id="29170"/>
    <lineage>
        <taxon>Eukaryota</taxon>
        <taxon>Metazoa</taxon>
        <taxon>Ecdysozoa</taxon>
        <taxon>Nematoda</taxon>
        <taxon>Chromadorea</taxon>
        <taxon>Rhabditida</taxon>
        <taxon>Rhabditina</taxon>
        <taxon>Rhabditomorpha</taxon>
        <taxon>Strongyloidea</taxon>
        <taxon>Ancylostomatidae</taxon>
        <taxon>Ancylostomatinae</taxon>
        <taxon>Ancylostoma</taxon>
    </lineage>
</organism>
<dbReference type="Proteomes" id="UP000252519">
    <property type="component" value="Unassembled WGS sequence"/>
</dbReference>
<proteinExistence type="inferred from homology"/>